<dbReference type="GO" id="GO:0031146">
    <property type="term" value="P:SCF-dependent proteasomal ubiquitin-dependent protein catabolic process"/>
    <property type="evidence" value="ECO:0007669"/>
    <property type="project" value="InterPro"/>
</dbReference>
<dbReference type="GO" id="GO:0019005">
    <property type="term" value="C:SCF ubiquitin ligase complex"/>
    <property type="evidence" value="ECO:0007669"/>
    <property type="project" value="TreeGrafter"/>
</dbReference>
<dbReference type="AlphaFoldDB" id="A0A8B9H6F6"/>
<organism evidence="3 4">
    <name type="scientific">Astyanax mexicanus</name>
    <name type="common">Blind cave fish</name>
    <name type="synonym">Astyanax fasciatus mexicanus</name>
    <dbReference type="NCBI Taxonomy" id="7994"/>
    <lineage>
        <taxon>Eukaryota</taxon>
        <taxon>Metazoa</taxon>
        <taxon>Chordata</taxon>
        <taxon>Craniata</taxon>
        <taxon>Vertebrata</taxon>
        <taxon>Euteleostomi</taxon>
        <taxon>Actinopterygii</taxon>
        <taxon>Neopterygii</taxon>
        <taxon>Teleostei</taxon>
        <taxon>Ostariophysi</taxon>
        <taxon>Characiformes</taxon>
        <taxon>Characoidei</taxon>
        <taxon>Acestrorhamphidae</taxon>
        <taxon>Acestrorhamphinae</taxon>
        <taxon>Astyanax</taxon>
    </lineage>
</organism>
<dbReference type="PANTHER" id="PTHR16008:SF4">
    <property type="entry name" value="F-BOX ONLY PROTEIN 4"/>
    <property type="match status" value="1"/>
</dbReference>
<sequence length="370" mass="42017">VIMRSALLRSLRSVRETLLPDTSARSSHLPQRREEEEDEDEGSRSSLDHLPVDMQFLIMTYLPPEDLCRLGGCSRYWRSMVQEPLLWRYFFMRDMASWTSVDHLSMPQEEFLKTAAVTEGSELQRRDYMSEYLRCSPACRRQYGQHRPALEAVAHFLQNLVAGAEPRFAMLGPGLEQLDISLMTTMMYSPHILPMAGIPQRQIEGIGSGISFLYNNRHKFNIITLYSTYSSERERARLEQQSVRSKLFVQQGEVEGLPVYSVTPQVQEVCQAVNGFIFVSNAETDRGRMEESSQLQSVLQPVWGPASRPLLVLSCVSREGAQRTPSVTVAQQLQLHLLANPWMVQDVVSESLAGLLDGIGWLLKHSGLRL</sequence>
<dbReference type="InterPro" id="IPR027417">
    <property type="entry name" value="P-loop_NTPase"/>
</dbReference>
<dbReference type="InterPro" id="IPR001810">
    <property type="entry name" value="F-box_dom"/>
</dbReference>
<dbReference type="Ensembl" id="ENSAMXT00005009966.1">
    <property type="protein sequence ID" value="ENSAMXP00005008930.1"/>
    <property type="gene ID" value="ENSAMXG00005005114.1"/>
</dbReference>
<dbReference type="Proteomes" id="UP000694621">
    <property type="component" value="Unplaced"/>
</dbReference>
<evidence type="ECO:0000259" key="2">
    <source>
        <dbReference type="PROSITE" id="PS50181"/>
    </source>
</evidence>
<dbReference type="SMART" id="SM00256">
    <property type="entry name" value="FBOX"/>
    <property type="match status" value="1"/>
</dbReference>
<name>A0A8B9H6F6_ASTMX</name>
<evidence type="ECO:0000313" key="3">
    <source>
        <dbReference type="Ensembl" id="ENSAMXP00005008930.1"/>
    </source>
</evidence>
<evidence type="ECO:0000256" key="1">
    <source>
        <dbReference type="SAM" id="MobiDB-lite"/>
    </source>
</evidence>
<dbReference type="InterPro" id="IPR039588">
    <property type="entry name" value="FBXO4"/>
</dbReference>
<dbReference type="Pfam" id="PF12937">
    <property type="entry name" value="F-box-like"/>
    <property type="match status" value="1"/>
</dbReference>
<dbReference type="GO" id="GO:0000209">
    <property type="term" value="P:protein polyubiquitination"/>
    <property type="evidence" value="ECO:0007669"/>
    <property type="project" value="TreeGrafter"/>
</dbReference>
<feature type="region of interest" description="Disordered" evidence="1">
    <location>
        <begin position="22"/>
        <end position="47"/>
    </location>
</feature>
<protein>
    <submittedName>
        <fullName evidence="3">F-box protein 4</fullName>
    </submittedName>
</protein>
<proteinExistence type="predicted"/>
<feature type="domain" description="F-box" evidence="2">
    <location>
        <begin position="44"/>
        <end position="90"/>
    </location>
</feature>
<dbReference type="SUPFAM" id="SSF81383">
    <property type="entry name" value="F-box domain"/>
    <property type="match status" value="1"/>
</dbReference>
<dbReference type="InterPro" id="IPR036047">
    <property type="entry name" value="F-box-like_dom_sf"/>
</dbReference>
<reference evidence="3" key="1">
    <citation type="submission" date="2025-08" db="UniProtKB">
        <authorList>
            <consortium name="Ensembl"/>
        </authorList>
    </citation>
    <scope>IDENTIFICATION</scope>
</reference>
<dbReference type="Gene3D" id="1.20.1280.50">
    <property type="match status" value="1"/>
</dbReference>
<accession>A0A8B9H6F6</accession>
<dbReference type="PROSITE" id="PS50181">
    <property type="entry name" value="FBOX"/>
    <property type="match status" value="1"/>
</dbReference>
<dbReference type="Gene3D" id="3.40.50.300">
    <property type="entry name" value="P-loop containing nucleotide triphosphate hydrolases"/>
    <property type="match status" value="1"/>
</dbReference>
<dbReference type="PANTHER" id="PTHR16008">
    <property type="entry name" value="F-BOX ONLY PROTEIN 4"/>
    <property type="match status" value="1"/>
</dbReference>
<evidence type="ECO:0000313" key="4">
    <source>
        <dbReference type="Proteomes" id="UP000694621"/>
    </source>
</evidence>